<evidence type="ECO:0000313" key="1">
    <source>
        <dbReference type="EMBL" id="KAJ4437214.1"/>
    </source>
</evidence>
<evidence type="ECO:0000313" key="2">
    <source>
        <dbReference type="Proteomes" id="UP001148838"/>
    </source>
</evidence>
<dbReference type="EMBL" id="JAJSOF020000021">
    <property type="protein sequence ID" value="KAJ4437214.1"/>
    <property type="molecule type" value="Genomic_DNA"/>
</dbReference>
<comment type="caution">
    <text evidence="1">The sequence shown here is derived from an EMBL/GenBank/DDBJ whole genome shotgun (WGS) entry which is preliminary data.</text>
</comment>
<gene>
    <name evidence="1" type="ORF">ANN_17349</name>
</gene>
<accession>A0ABQ8SSQ3</accession>
<keyword evidence="2" id="KW-1185">Reference proteome</keyword>
<reference evidence="1 2" key="1">
    <citation type="journal article" date="2022" name="Allergy">
        <title>Genome assembly and annotation of Periplaneta americana reveal a comprehensive cockroach allergen profile.</title>
        <authorList>
            <person name="Wang L."/>
            <person name="Xiong Q."/>
            <person name="Saelim N."/>
            <person name="Wang L."/>
            <person name="Nong W."/>
            <person name="Wan A.T."/>
            <person name="Shi M."/>
            <person name="Liu X."/>
            <person name="Cao Q."/>
            <person name="Hui J.H.L."/>
            <person name="Sookrung N."/>
            <person name="Leung T.F."/>
            <person name="Tungtrongchitr A."/>
            <person name="Tsui S.K.W."/>
        </authorList>
    </citation>
    <scope>NUCLEOTIDE SEQUENCE [LARGE SCALE GENOMIC DNA]</scope>
    <source>
        <strain evidence="1">PWHHKU_190912</strain>
    </source>
</reference>
<proteinExistence type="predicted"/>
<organism evidence="1 2">
    <name type="scientific">Periplaneta americana</name>
    <name type="common">American cockroach</name>
    <name type="synonym">Blatta americana</name>
    <dbReference type="NCBI Taxonomy" id="6978"/>
    <lineage>
        <taxon>Eukaryota</taxon>
        <taxon>Metazoa</taxon>
        <taxon>Ecdysozoa</taxon>
        <taxon>Arthropoda</taxon>
        <taxon>Hexapoda</taxon>
        <taxon>Insecta</taxon>
        <taxon>Pterygota</taxon>
        <taxon>Neoptera</taxon>
        <taxon>Polyneoptera</taxon>
        <taxon>Dictyoptera</taxon>
        <taxon>Blattodea</taxon>
        <taxon>Blattoidea</taxon>
        <taxon>Blattidae</taxon>
        <taxon>Blattinae</taxon>
        <taxon>Periplaneta</taxon>
    </lineage>
</organism>
<name>A0ABQ8SSQ3_PERAM</name>
<dbReference type="Proteomes" id="UP001148838">
    <property type="component" value="Unassembled WGS sequence"/>
</dbReference>
<protein>
    <submittedName>
        <fullName evidence="1">Uncharacterized protein</fullName>
    </submittedName>
</protein>
<sequence length="134" mass="15486">MSRAICVAPTHIYGEIYILMVFIYKCAESRLHITSRLYSLEKGFAAQILCKSQKGGSAHGQRTCDLVHKRKTIREPTVTGMIYLDILQNWVIYQLNEDSNDYISQEDGSPCQYHNNVREYLDQNLPQRWIGRTG</sequence>